<proteinExistence type="predicted"/>
<evidence type="ECO:0000313" key="1">
    <source>
        <dbReference type="EMBL" id="KAI9200798.1"/>
    </source>
</evidence>
<dbReference type="AlphaFoldDB" id="A0AAD5JJ11"/>
<gene>
    <name evidence="1" type="ORF">LWI28_013334</name>
</gene>
<dbReference type="EMBL" id="JAJSOW010000001">
    <property type="protein sequence ID" value="KAI9200798.1"/>
    <property type="molecule type" value="Genomic_DNA"/>
</dbReference>
<sequence>MEGLSLPNHVGRKVVAKSPQVATGVEDAVIEPNWGGMASKMDDRRRDGVEMRAGRRDFVGMERTVSKVALYW</sequence>
<evidence type="ECO:0000313" key="2">
    <source>
        <dbReference type="Proteomes" id="UP001064489"/>
    </source>
</evidence>
<protein>
    <submittedName>
        <fullName evidence="1">Uncharacterized protein</fullName>
    </submittedName>
</protein>
<comment type="caution">
    <text evidence="1">The sequence shown here is derived from an EMBL/GenBank/DDBJ whole genome shotgun (WGS) entry which is preliminary data.</text>
</comment>
<reference evidence="1" key="2">
    <citation type="submission" date="2023-02" db="EMBL/GenBank/DDBJ databases">
        <authorList>
            <person name="Swenson N.G."/>
            <person name="Wegrzyn J.L."/>
            <person name="Mcevoy S.L."/>
        </authorList>
    </citation>
    <scope>NUCLEOTIDE SEQUENCE</scope>
    <source>
        <strain evidence="1">91603</strain>
        <tissue evidence="1">Leaf</tissue>
    </source>
</reference>
<organism evidence="1 2">
    <name type="scientific">Acer negundo</name>
    <name type="common">Box elder</name>
    <dbReference type="NCBI Taxonomy" id="4023"/>
    <lineage>
        <taxon>Eukaryota</taxon>
        <taxon>Viridiplantae</taxon>
        <taxon>Streptophyta</taxon>
        <taxon>Embryophyta</taxon>
        <taxon>Tracheophyta</taxon>
        <taxon>Spermatophyta</taxon>
        <taxon>Magnoliopsida</taxon>
        <taxon>eudicotyledons</taxon>
        <taxon>Gunneridae</taxon>
        <taxon>Pentapetalae</taxon>
        <taxon>rosids</taxon>
        <taxon>malvids</taxon>
        <taxon>Sapindales</taxon>
        <taxon>Sapindaceae</taxon>
        <taxon>Hippocastanoideae</taxon>
        <taxon>Acereae</taxon>
        <taxon>Acer</taxon>
    </lineage>
</organism>
<dbReference type="Proteomes" id="UP001064489">
    <property type="component" value="Chromosome 9"/>
</dbReference>
<accession>A0AAD5JJ11</accession>
<reference evidence="1" key="1">
    <citation type="journal article" date="2022" name="Plant J.">
        <title>Strategies of tolerance reflected in two North American maple genomes.</title>
        <authorList>
            <person name="McEvoy S.L."/>
            <person name="Sezen U.U."/>
            <person name="Trouern-Trend A."/>
            <person name="McMahon S.M."/>
            <person name="Schaberg P.G."/>
            <person name="Yang J."/>
            <person name="Wegrzyn J.L."/>
            <person name="Swenson N.G."/>
        </authorList>
    </citation>
    <scope>NUCLEOTIDE SEQUENCE</scope>
    <source>
        <strain evidence="1">91603</strain>
    </source>
</reference>
<keyword evidence="2" id="KW-1185">Reference proteome</keyword>
<name>A0AAD5JJ11_ACENE</name>